<keyword evidence="5 9" id="KW-0812">Transmembrane</keyword>
<keyword evidence="8" id="KW-0406">Ion transport</keyword>
<comment type="caution">
    <text evidence="10">The sequence shown here is derived from an EMBL/GenBank/DDBJ whole genome shotgun (WGS) entry which is preliminary data.</text>
</comment>
<keyword evidence="4 8" id="KW-1003">Cell membrane</keyword>
<evidence type="ECO:0000313" key="10">
    <source>
        <dbReference type="EMBL" id="SMP77337.1"/>
    </source>
</evidence>
<dbReference type="PANTHER" id="PTHR34702">
    <property type="entry name" value="NA(+)/H(+) ANTIPORTER SUBUNIT F1"/>
    <property type="match status" value="1"/>
</dbReference>
<dbReference type="InterPro" id="IPR007208">
    <property type="entry name" value="MrpF/PhaF-like"/>
</dbReference>
<feature type="transmembrane region" description="Helical" evidence="9">
    <location>
        <begin position="6"/>
        <end position="26"/>
    </location>
</feature>
<evidence type="ECO:0000256" key="8">
    <source>
        <dbReference type="PIRNR" id="PIRNR028784"/>
    </source>
</evidence>
<feature type="transmembrane region" description="Helical" evidence="9">
    <location>
        <begin position="38"/>
        <end position="61"/>
    </location>
</feature>
<gene>
    <name evidence="10" type="ORF">SAMN06295970_12666</name>
</gene>
<keyword evidence="11" id="KW-1185">Reference proteome</keyword>
<protein>
    <submittedName>
        <fullName evidence="10">Multisubunit potassium/proton antiporter, PhaF subunit</fullName>
    </submittedName>
</protein>
<dbReference type="NCBIfam" id="NF004812">
    <property type="entry name" value="PRK06161.1"/>
    <property type="match status" value="1"/>
</dbReference>
<reference evidence="10 11" key="1">
    <citation type="submission" date="2017-05" db="EMBL/GenBank/DDBJ databases">
        <authorList>
            <person name="Varghese N."/>
            <person name="Submissions S."/>
        </authorList>
    </citation>
    <scope>NUCLEOTIDE SEQUENCE [LARGE SCALE GENOMIC DNA]</scope>
    <source>
        <strain evidence="10 11">DSM 26001</strain>
    </source>
</reference>
<feature type="transmembrane region" description="Helical" evidence="9">
    <location>
        <begin position="67"/>
        <end position="87"/>
    </location>
</feature>
<keyword evidence="3 8" id="KW-0813">Transport</keyword>
<sequence>MMAALLQFSIHYVFICVLLAMLFCTLRLIAGPSAHDRVLALDTLWMCAMQLALVLGIRYASDLYFEAAMLIALLGFVSTIAMAKFLMRGEVIE</sequence>
<comment type="similarity">
    <text evidence="2 8">Belongs to the CPA3 antiporters (TC 2.A.63) subunit F family.</text>
</comment>
<organism evidence="10 11">
    <name type="scientific">Noviherbaspirillum suwonense</name>
    <dbReference type="NCBI Taxonomy" id="1224511"/>
    <lineage>
        <taxon>Bacteria</taxon>
        <taxon>Pseudomonadati</taxon>
        <taxon>Pseudomonadota</taxon>
        <taxon>Betaproteobacteria</taxon>
        <taxon>Burkholderiales</taxon>
        <taxon>Oxalobacteraceae</taxon>
        <taxon>Noviherbaspirillum</taxon>
    </lineage>
</organism>
<keyword evidence="6 9" id="KW-1133">Transmembrane helix</keyword>
<proteinExistence type="inferred from homology"/>
<evidence type="ECO:0000256" key="7">
    <source>
        <dbReference type="ARBA" id="ARBA00023136"/>
    </source>
</evidence>
<dbReference type="EMBL" id="FXUL01000026">
    <property type="protein sequence ID" value="SMP77337.1"/>
    <property type="molecule type" value="Genomic_DNA"/>
</dbReference>
<dbReference type="Pfam" id="PF04066">
    <property type="entry name" value="MrpF_PhaF"/>
    <property type="match status" value="1"/>
</dbReference>
<keyword evidence="7 8" id="KW-0472">Membrane</keyword>
<dbReference type="PIRSF" id="PIRSF028784">
    <property type="entry name" value="MrpF"/>
    <property type="match status" value="1"/>
</dbReference>
<evidence type="ECO:0000256" key="1">
    <source>
        <dbReference type="ARBA" id="ARBA00004651"/>
    </source>
</evidence>
<evidence type="ECO:0000256" key="3">
    <source>
        <dbReference type="ARBA" id="ARBA00022448"/>
    </source>
</evidence>
<accession>A0ABY1QQH6</accession>
<keyword evidence="8" id="KW-0050">Antiport</keyword>
<name>A0ABY1QQH6_9BURK</name>
<evidence type="ECO:0000256" key="4">
    <source>
        <dbReference type="ARBA" id="ARBA00022475"/>
    </source>
</evidence>
<evidence type="ECO:0000256" key="6">
    <source>
        <dbReference type="ARBA" id="ARBA00022989"/>
    </source>
</evidence>
<dbReference type="PANTHER" id="PTHR34702:SF1">
    <property type="entry name" value="NA(+)_H(+) ANTIPORTER SUBUNIT F"/>
    <property type="match status" value="1"/>
</dbReference>
<evidence type="ECO:0000256" key="5">
    <source>
        <dbReference type="ARBA" id="ARBA00022692"/>
    </source>
</evidence>
<evidence type="ECO:0000313" key="11">
    <source>
        <dbReference type="Proteomes" id="UP001158049"/>
    </source>
</evidence>
<evidence type="ECO:0000256" key="9">
    <source>
        <dbReference type="SAM" id="Phobius"/>
    </source>
</evidence>
<comment type="subcellular location">
    <subcellularLocation>
        <location evidence="1 8">Cell membrane</location>
        <topology evidence="1 8">Multi-pass membrane protein</topology>
    </subcellularLocation>
</comment>
<evidence type="ECO:0000256" key="2">
    <source>
        <dbReference type="ARBA" id="ARBA00009212"/>
    </source>
</evidence>
<dbReference type="Proteomes" id="UP001158049">
    <property type="component" value="Unassembled WGS sequence"/>
</dbReference>